<accession>A0ABN7W365</accession>
<reference evidence="2 3" key="1">
    <citation type="submission" date="2021-06" db="EMBL/GenBank/DDBJ databases">
        <authorList>
            <person name="Kallberg Y."/>
            <person name="Tangrot J."/>
            <person name="Rosling A."/>
        </authorList>
    </citation>
    <scope>NUCLEOTIDE SEQUENCE [LARGE SCALE GENOMIC DNA]</scope>
    <source>
        <strain evidence="2 3">120-4 pot B 10/14</strain>
    </source>
</reference>
<dbReference type="PANTHER" id="PTHR32208">
    <property type="entry name" value="SECRETED PROTEIN-RELATED"/>
    <property type="match status" value="1"/>
</dbReference>
<dbReference type="PANTHER" id="PTHR32208:SF21">
    <property type="entry name" value="LOW QUALITY PROTEIN: ALDEHYDE OXIDASE GLOX-LIKE"/>
    <property type="match status" value="1"/>
</dbReference>
<keyword evidence="3" id="KW-1185">Reference proteome</keyword>
<feature type="domain" description="Glyoxal oxidase N-terminal" evidence="1">
    <location>
        <begin position="46"/>
        <end position="158"/>
    </location>
</feature>
<comment type="caution">
    <text evidence="2">The sequence shown here is derived from an EMBL/GenBank/DDBJ whole genome shotgun (WGS) entry which is preliminary data.</text>
</comment>
<dbReference type="InterPro" id="IPR037293">
    <property type="entry name" value="Gal_Oxidase_central_sf"/>
</dbReference>
<evidence type="ECO:0000313" key="2">
    <source>
        <dbReference type="EMBL" id="CAG8814520.1"/>
    </source>
</evidence>
<gene>
    <name evidence="2" type="ORF">GMARGA_LOCUS26069</name>
</gene>
<name>A0ABN7W365_GIGMA</name>
<dbReference type="EMBL" id="CAJVQB010029730">
    <property type="protein sequence ID" value="CAG8814520.1"/>
    <property type="molecule type" value="Genomic_DNA"/>
</dbReference>
<dbReference type="SUPFAM" id="SSF50965">
    <property type="entry name" value="Galactose oxidase, central domain"/>
    <property type="match status" value="1"/>
</dbReference>
<dbReference type="Proteomes" id="UP000789901">
    <property type="component" value="Unassembled WGS sequence"/>
</dbReference>
<evidence type="ECO:0000313" key="3">
    <source>
        <dbReference type="Proteomes" id="UP000789901"/>
    </source>
</evidence>
<feature type="non-terminal residue" evidence="2">
    <location>
        <position position="1"/>
    </location>
</feature>
<organism evidence="2 3">
    <name type="scientific">Gigaspora margarita</name>
    <dbReference type="NCBI Taxonomy" id="4874"/>
    <lineage>
        <taxon>Eukaryota</taxon>
        <taxon>Fungi</taxon>
        <taxon>Fungi incertae sedis</taxon>
        <taxon>Mucoromycota</taxon>
        <taxon>Glomeromycotina</taxon>
        <taxon>Glomeromycetes</taxon>
        <taxon>Diversisporales</taxon>
        <taxon>Gigasporaceae</taxon>
        <taxon>Gigaspora</taxon>
    </lineage>
</organism>
<evidence type="ECO:0000259" key="1">
    <source>
        <dbReference type="Pfam" id="PF07250"/>
    </source>
</evidence>
<sequence>IPDGPRTYPVTGTIFLLPLSYEDNYAAEVVACGGSAEKKPFGDFDTGRLMGDYIHMSDGKVLIVNGAGMGYADKGDVTNRKHVARLPQKIPLLYDPKATLGSRFTRMAEAKYVRVCHSTATLIPDGTVFIVGSNPNSAYYDTYEYPTEYRIEIFTPPYLLKGIPRPIIRNIANTTAFNPLINIKLIMVSLHIRNTCL</sequence>
<dbReference type="Gene3D" id="2.130.10.80">
    <property type="entry name" value="Galactose oxidase/kelch, beta-propeller"/>
    <property type="match status" value="1"/>
</dbReference>
<proteinExistence type="predicted"/>
<dbReference type="InterPro" id="IPR009880">
    <property type="entry name" value="Glyoxal_oxidase_N"/>
</dbReference>
<dbReference type="Pfam" id="PF07250">
    <property type="entry name" value="Glyoxal_oxid_N"/>
    <property type="match status" value="1"/>
</dbReference>
<protein>
    <submittedName>
        <fullName evidence="2">5922_t:CDS:1</fullName>
    </submittedName>
</protein>
<dbReference type="InterPro" id="IPR011043">
    <property type="entry name" value="Gal_Oxase/kelch_b-propeller"/>
</dbReference>